<dbReference type="AlphaFoldDB" id="A0A0U5H4U8"/>
<sequence length="281" mass="31778">MSTTDNTTIETAVDAAVTQLDNSAVTDAVELLTEEVQRLRAETQTLQDRVDDLEAERDDQAATINALETENHHLRERVTDLEQELEDRPDIEWAGPDPKDLAITSTEAGNTVKPYRAIRDRVETDTHELLEERVQRLEDGEADVVVRGEFNGNELPIERKIAERKAGGDLSANKARATLIFPKFGGHAETRGGSQLVLSSGDVRAILRETTDRSEWPNETIKRAMTWTAKLTSCRDEKREWDARDDENLLTLRQGRSGELELVADIDEYREYYAELEEGQE</sequence>
<reference evidence="3" key="1">
    <citation type="journal article" date="2016" name="Environ. Microbiol.">
        <title>The complete genome of a viable archaeum isolated from 123-million-year-old rock salt.</title>
        <authorList>
            <person name="Jaakkola S.T."/>
            <person name="Pfeiffer F."/>
            <person name="Ravantti J.J."/>
            <person name="Guo Q."/>
            <person name="Liu Y."/>
            <person name="Chen X."/>
            <person name="Ma H."/>
            <person name="Yang C."/>
            <person name="Oksanen H.M."/>
            <person name="Bamford D.H."/>
        </authorList>
    </citation>
    <scope>NUCLEOTIDE SEQUENCE</scope>
    <source>
        <strain evidence="3">JI20-1</strain>
        <plasmid evidence="3">Plasmid pSTJ001</plasmid>
    </source>
</reference>
<gene>
    <name evidence="2" type="ORF">HHUB_4240</name>
</gene>
<dbReference type="OrthoDB" id="254270at2157"/>
<dbReference type="Gene3D" id="1.20.5.1000">
    <property type="entry name" value="arf6 gtpase in complex with a specific effector, jip4"/>
    <property type="match status" value="1"/>
</dbReference>
<name>A0A0U5H4U8_9EURY</name>
<dbReference type="GeneID" id="26660553"/>
<evidence type="ECO:0000256" key="1">
    <source>
        <dbReference type="SAM" id="Coils"/>
    </source>
</evidence>
<accession>A0A0U5H4U8</accession>
<dbReference type="Proteomes" id="UP000066737">
    <property type="component" value="Plasmid pSTJ001"/>
</dbReference>
<dbReference type="RefSeq" id="WP_059058658.1">
    <property type="nucleotide sequence ID" value="NZ_LN831303.1"/>
</dbReference>
<protein>
    <submittedName>
        <fullName evidence="2">Uncharacterized protein</fullName>
    </submittedName>
</protein>
<organism evidence="2 3">
    <name type="scientific">Halobacterium hubeiense</name>
    <dbReference type="NCBI Taxonomy" id="1407499"/>
    <lineage>
        <taxon>Archaea</taxon>
        <taxon>Methanobacteriati</taxon>
        <taxon>Methanobacteriota</taxon>
        <taxon>Stenosarchaea group</taxon>
        <taxon>Halobacteria</taxon>
        <taxon>Halobacteriales</taxon>
        <taxon>Halobacteriaceae</taxon>
        <taxon>Halobacterium</taxon>
    </lineage>
</organism>
<keyword evidence="1" id="KW-0175">Coiled coil</keyword>
<geneLocation type="plasmid" evidence="3">
    <name>pSTJ001</name>
</geneLocation>
<dbReference type="KEGG" id="hhb:Hhub_4240"/>
<feature type="coiled-coil region" evidence="1">
    <location>
        <begin position="22"/>
        <end position="84"/>
    </location>
</feature>
<proteinExistence type="predicted"/>
<dbReference type="EMBL" id="LN831303">
    <property type="protein sequence ID" value="CQH63966.1"/>
    <property type="molecule type" value="Genomic_DNA"/>
</dbReference>
<keyword evidence="3" id="KW-1185">Reference proteome</keyword>
<evidence type="ECO:0000313" key="2">
    <source>
        <dbReference type="EMBL" id="CQH63966.1"/>
    </source>
</evidence>
<evidence type="ECO:0000313" key="3">
    <source>
        <dbReference type="Proteomes" id="UP000066737"/>
    </source>
</evidence>